<protein>
    <submittedName>
        <fullName evidence="2">Uncharacterized protein</fullName>
    </submittedName>
</protein>
<sequence>MNIGILLIMIIGGVAGIFSTLYLTVSIPVVLGWKIYRRFAKGIPLTK</sequence>
<accession>A0ABT2T3L8</accession>
<evidence type="ECO:0000313" key="3">
    <source>
        <dbReference type="Proteomes" id="UP001652432"/>
    </source>
</evidence>
<evidence type="ECO:0000256" key="1">
    <source>
        <dbReference type="SAM" id="Phobius"/>
    </source>
</evidence>
<proteinExistence type="predicted"/>
<organism evidence="2 3">
    <name type="scientific">Suilimivivens aceti</name>
    <dbReference type="NCBI Taxonomy" id="2981774"/>
    <lineage>
        <taxon>Bacteria</taxon>
        <taxon>Bacillati</taxon>
        <taxon>Bacillota</taxon>
        <taxon>Clostridia</taxon>
        <taxon>Lachnospirales</taxon>
        <taxon>Lachnospiraceae</taxon>
        <taxon>Suilimivivens</taxon>
    </lineage>
</organism>
<keyword evidence="1" id="KW-1133">Transmembrane helix</keyword>
<feature type="transmembrane region" description="Helical" evidence="1">
    <location>
        <begin position="6"/>
        <end position="31"/>
    </location>
</feature>
<keyword evidence="1" id="KW-0472">Membrane</keyword>
<reference evidence="2 3" key="1">
    <citation type="journal article" date="2021" name="ISME Commun">
        <title>Automated analysis of genomic sequences facilitates high-throughput and comprehensive description of bacteria.</title>
        <authorList>
            <person name="Hitch T.C.A."/>
        </authorList>
    </citation>
    <scope>NUCLEOTIDE SEQUENCE [LARGE SCALE GENOMIC DNA]</scope>
    <source>
        <strain evidence="2 3">Sanger_18</strain>
    </source>
</reference>
<dbReference type="RefSeq" id="WP_262574914.1">
    <property type="nucleotide sequence ID" value="NZ_JAOQKJ010000007.1"/>
</dbReference>
<dbReference type="Proteomes" id="UP001652432">
    <property type="component" value="Unassembled WGS sequence"/>
</dbReference>
<dbReference type="EMBL" id="JAOQKJ010000007">
    <property type="protein sequence ID" value="MCU6744800.1"/>
    <property type="molecule type" value="Genomic_DNA"/>
</dbReference>
<comment type="caution">
    <text evidence="2">The sequence shown here is derived from an EMBL/GenBank/DDBJ whole genome shotgun (WGS) entry which is preliminary data.</text>
</comment>
<keyword evidence="3" id="KW-1185">Reference proteome</keyword>
<evidence type="ECO:0000313" key="2">
    <source>
        <dbReference type="EMBL" id="MCU6744800.1"/>
    </source>
</evidence>
<name>A0ABT2T3L8_9FIRM</name>
<keyword evidence="1" id="KW-0812">Transmembrane</keyword>
<gene>
    <name evidence="2" type="ORF">OCV77_09855</name>
</gene>